<evidence type="ECO:0000313" key="3">
    <source>
        <dbReference type="WBParaSite" id="MBELARI_LOCUS4176"/>
    </source>
</evidence>
<feature type="transmembrane region" description="Helical" evidence="1">
    <location>
        <begin position="140"/>
        <end position="165"/>
    </location>
</feature>
<dbReference type="PANTHER" id="PTHR22941">
    <property type="entry name" value="SERPENTINE RECEPTOR"/>
    <property type="match status" value="1"/>
</dbReference>
<dbReference type="InterPro" id="IPR019422">
    <property type="entry name" value="7TM_GPCR_serpentine_rcpt_Srh"/>
</dbReference>
<proteinExistence type="predicted"/>
<sequence>MIPELYLPAFCGKFYGISYTVFGLNAKILQQIGTIALGFLVYSTTQCVFYRHQQLLSHKSRLHYRFWKNIAICIAVLHYIGIPSLGVVFFQFTDYEPSPQAKGLTDLLEKFPEYIWVKYDPDVLIAHSNPVPPFQISSNAAIFVVILFVTFEVNLIFGLLFWHAFYLLGQRSDLSERTKFLHRKMLFALFVQICVPFLTIAIPWALFAIVVETEWRISQDILNLGFLMSSLHAMISSICICLLTKPYKR</sequence>
<accession>A0AAF3FBA5</accession>
<dbReference type="WBParaSite" id="MBELARI_LOCUS4176">
    <property type="protein sequence ID" value="MBELARI_LOCUS4176"/>
    <property type="gene ID" value="MBELARI_LOCUS4176"/>
</dbReference>
<feature type="transmembrane region" description="Helical" evidence="1">
    <location>
        <begin position="28"/>
        <end position="49"/>
    </location>
</feature>
<keyword evidence="1" id="KW-1133">Transmembrane helix</keyword>
<organism evidence="2 3">
    <name type="scientific">Mesorhabditis belari</name>
    <dbReference type="NCBI Taxonomy" id="2138241"/>
    <lineage>
        <taxon>Eukaryota</taxon>
        <taxon>Metazoa</taxon>
        <taxon>Ecdysozoa</taxon>
        <taxon>Nematoda</taxon>
        <taxon>Chromadorea</taxon>
        <taxon>Rhabditida</taxon>
        <taxon>Rhabditina</taxon>
        <taxon>Rhabditomorpha</taxon>
        <taxon>Rhabditoidea</taxon>
        <taxon>Rhabditidae</taxon>
        <taxon>Mesorhabditinae</taxon>
        <taxon>Mesorhabditis</taxon>
    </lineage>
</organism>
<dbReference type="PANTHER" id="PTHR22941:SF26">
    <property type="entry name" value="SERPENTINE RECEPTOR, CLASS H"/>
    <property type="match status" value="1"/>
</dbReference>
<evidence type="ECO:0000256" key="1">
    <source>
        <dbReference type="SAM" id="Phobius"/>
    </source>
</evidence>
<dbReference type="InterPro" id="IPR053220">
    <property type="entry name" value="Nematode_rcpt-like_serp_H"/>
</dbReference>
<dbReference type="AlphaFoldDB" id="A0AAF3FBA5"/>
<keyword evidence="1" id="KW-0472">Membrane</keyword>
<dbReference type="Proteomes" id="UP000887575">
    <property type="component" value="Unassembled WGS sequence"/>
</dbReference>
<feature type="transmembrane region" description="Helical" evidence="1">
    <location>
        <begin position="221"/>
        <end position="243"/>
    </location>
</feature>
<reference evidence="3" key="1">
    <citation type="submission" date="2024-02" db="UniProtKB">
        <authorList>
            <consortium name="WormBaseParasite"/>
        </authorList>
    </citation>
    <scope>IDENTIFICATION</scope>
</reference>
<protein>
    <submittedName>
        <fullName evidence="3">Uncharacterized protein</fullName>
    </submittedName>
</protein>
<name>A0AAF3FBA5_9BILA</name>
<keyword evidence="2" id="KW-1185">Reference proteome</keyword>
<feature type="transmembrane region" description="Helical" evidence="1">
    <location>
        <begin position="70"/>
        <end position="92"/>
    </location>
</feature>
<evidence type="ECO:0000313" key="2">
    <source>
        <dbReference type="Proteomes" id="UP000887575"/>
    </source>
</evidence>
<keyword evidence="1" id="KW-0812">Transmembrane</keyword>
<feature type="transmembrane region" description="Helical" evidence="1">
    <location>
        <begin position="186"/>
        <end position="209"/>
    </location>
</feature>
<dbReference type="Pfam" id="PF10318">
    <property type="entry name" value="7TM_GPCR_Srh"/>
    <property type="match status" value="1"/>
</dbReference>